<feature type="signal peptide" evidence="11">
    <location>
        <begin position="1"/>
        <end position="22"/>
    </location>
</feature>
<evidence type="ECO:0000256" key="8">
    <source>
        <dbReference type="ARBA" id="ARBA00023319"/>
    </source>
</evidence>
<reference evidence="13" key="1">
    <citation type="submission" date="2021-04" db="EMBL/GenBank/DDBJ databases">
        <authorList>
            <consortium name="Wellcome Sanger Institute Data Sharing"/>
        </authorList>
    </citation>
    <scope>NUCLEOTIDE SEQUENCE [LARGE SCALE GENOMIC DNA]</scope>
</reference>
<dbReference type="GO" id="GO:0030424">
    <property type="term" value="C:axon"/>
    <property type="evidence" value="ECO:0007669"/>
    <property type="project" value="TreeGrafter"/>
</dbReference>
<evidence type="ECO:0000256" key="2">
    <source>
        <dbReference type="ARBA" id="ARBA00022692"/>
    </source>
</evidence>
<evidence type="ECO:0000256" key="1">
    <source>
        <dbReference type="ARBA" id="ARBA00004167"/>
    </source>
</evidence>
<dbReference type="GeneTree" id="ENSGT00530000063970"/>
<feature type="chain" id="PRO_5044005817" description="Ig-like domain-containing protein" evidence="11">
    <location>
        <begin position="23"/>
        <end position="362"/>
    </location>
</feature>
<organism evidence="13 14">
    <name type="scientific">Anabas testudineus</name>
    <name type="common">Climbing perch</name>
    <name type="synonym">Anthias testudineus</name>
    <dbReference type="NCBI Taxonomy" id="64144"/>
    <lineage>
        <taxon>Eukaryota</taxon>
        <taxon>Metazoa</taxon>
        <taxon>Chordata</taxon>
        <taxon>Craniata</taxon>
        <taxon>Vertebrata</taxon>
        <taxon>Euteleostomi</taxon>
        <taxon>Actinopterygii</taxon>
        <taxon>Neopterygii</taxon>
        <taxon>Teleostei</taxon>
        <taxon>Neoteleostei</taxon>
        <taxon>Acanthomorphata</taxon>
        <taxon>Anabantaria</taxon>
        <taxon>Anabantiformes</taxon>
        <taxon>Anabantoidei</taxon>
        <taxon>Anabantidae</taxon>
        <taxon>Anabas</taxon>
    </lineage>
</organism>
<feature type="compositionally biased region" description="Polar residues" evidence="9">
    <location>
        <begin position="282"/>
        <end position="332"/>
    </location>
</feature>
<name>A0A3Q1J799_ANATE</name>
<dbReference type="SUPFAM" id="SSF48726">
    <property type="entry name" value="Immunoglobulin"/>
    <property type="match status" value="1"/>
</dbReference>
<reference evidence="13" key="3">
    <citation type="submission" date="2025-09" db="UniProtKB">
        <authorList>
            <consortium name="Ensembl"/>
        </authorList>
    </citation>
    <scope>IDENTIFICATION</scope>
</reference>
<keyword evidence="8" id="KW-0393">Immunoglobulin domain</keyword>
<dbReference type="InterPro" id="IPR047164">
    <property type="entry name" value="OX2G-like"/>
</dbReference>
<dbReference type="GeneID" id="113163462"/>
<dbReference type="GO" id="GO:0150079">
    <property type="term" value="P:negative regulation of neuroinflammatory response"/>
    <property type="evidence" value="ECO:0007669"/>
    <property type="project" value="TreeGrafter"/>
</dbReference>
<evidence type="ECO:0000259" key="12">
    <source>
        <dbReference type="PROSITE" id="PS50835"/>
    </source>
</evidence>
<dbReference type="GO" id="GO:0016020">
    <property type="term" value="C:membrane"/>
    <property type="evidence" value="ECO:0007669"/>
    <property type="project" value="UniProtKB-SubCell"/>
</dbReference>
<reference evidence="13" key="2">
    <citation type="submission" date="2025-08" db="UniProtKB">
        <authorList>
            <consortium name="Ensembl"/>
        </authorList>
    </citation>
    <scope>IDENTIFICATION</scope>
</reference>
<evidence type="ECO:0000256" key="4">
    <source>
        <dbReference type="ARBA" id="ARBA00022989"/>
    </source>
</evidence>
<dbReference type="InterPro" id="IPR036179">
    <property type="entry name" value="Ig-like_dom_sf"/>
</dbReference>
<dbReference type="Proteomes" id="UP000265040">
    <property type="component" value="Chromosome 2"/>
</dbReference>
<evidence type="ECO:0000256" key="5">
    <source>
        <dbReference type="ARBA" id="ARBA00023136"/>
    </source>
</evidence>
<dbReference type="PANTHER" id="PTHR46841">
    <property type="entry name" value="OX-2 MEMBRANE GLYCOPROTEIN"/>
    <property type="match status" value="1"/>
</dbReference>
<dbReference type="InterPro" id="IPR013106">
    <property type="entry name" value="Ig_V-set"/>
</dbReference>
<dbReference type="InterPro" id="IPR007110">
    <property type="entry name" value="Ig-like_dom"/>
</dbReference>
<dbReference type="Ensembl" id="ENSATET00000026676.3">
    <property type="protein sequence ID" value="ENSATEP00000026253.3"/>
    <property type="gene ID" value="ENSATEG00000033426.1"/>
</dbReference>
<keyword evidence="4 10" id="KW-1133">Transmembrane helix</keyword>
<dbReference type="PANTHER" id="PTHR46841:SF7">
    <property type="entry name" value="IG-LIKE DOMAIN-CONTAINING PROTEIN"/>
    <property type="match status" value="1"/>
</dbReference>
<dbReference type="SMART" id="SM00409">
    <property type="entry name" value="IG"/>
    <property type="match status" value="1"/>
</dbReference>
<keyword evidence="6" id="KW-1015">Disulfide bond</keyword>
<dbReference type="PROSITE" id="PS50835">
    <property type="entry name" value="IG_LIKE"/>
    <property type="match status" value="1"/>
</dbReference>
<keyword evidence="2 10" id="KW-0812">Transmembrane</keyword>
<proteinExistence type="predicted"/>
<evidence type="ECO:0000256" key="10">
    <source>
        <dbReference type="SAM" id="Phobius"/>
    </source>
</evidence>
<evidence type="ECO:0000313" key="14">
    <source>
        <dbReference type="Proteomes" id="UP000265040"/>
    </source>
</evidence>
<evidence type="ECO:0000313" key="13">
    <source>
        <dbReference type="Ensembl" id="ENSATEP00000026253.3"/>
    </source>
</evidence>
<dbReference type="GO" id="GO:0098632">
    <property type="term" value="F:cell-cell adhesion mediator activity"/>
    <property type="evidence" value="ECO:0007669"/>
    <property type="project" value="InterPro"/>
</dbReference>
<keyword evidence="7" id="KW-0325">Glycoprotein</keyword>
<dbReference type="GO" id="GO:0043025">
    <property type="term" value="C:neuronal cell body"/>
    <property type="evidence" value="ECO:0007669"/>
    <property type="project" value="TreeGrafter"/>
</dbReference>
<dbReference type="GO" id="GO:0009986">
    <property type="term" value="C:cell surface"/>
    <property type="evidence" value="ECO:0007669"/>
    <property type="project" value="TreeGrafter"/>
</dbReference>
<keyword evidence="14" id="KW-1185">Reference proteome</keyword>
<comment type="subcellular location">
    <subcellularLocation>
        <location evidence="1">Membrane</location>
        <topology evidence="1">Single-pass membrane protein</topology>
    </subcellularLocation>
</comment>
<protein>
    <recommendedName>
        <fullName evidence="12">Ig-like domain-containing protein</fullName>
    </recommendedName>
</protein>
<dbReference type="GO" id="GO:0034113">
    <property type="term" value="P:heterotypic cell-cell adhesion"/>
    <property type="evidence" value="ECO:0007669"/>
    <property type="project" value="TreeGrafter"/>
</dbReference>
<evidence type="ECO:0000256" key="11">
    <source>
        <dbReference type="SAM" id="SignalP"/>
    </source>
</evidence>
<feature type="domain" description="Ig-like" evidence="12">
    <location>
        <begin position="23"/>
        <end position="114"/>
    </location>
</feature>
<evidence type="ECO:0000256" key="6">
    <source>
        <dbReference type="ARBA" id="ARBA00023157"/>
    </source>
</evidence>
<accession>A0A3Q1J799</accession>
<dbReference type="Gene3D" id="2.60.40.10">
    <property type="entry name" value="Immunoglobulins"/>
    <property type="match status" value="2"/>
</dbReference>
<dbReference type="RefSeq" id="XP_026217893.1">
    <property type="nucleotide sequence ID" value="XM_026362108.1"/>
</dbReference>
<evidence type="ECO:0000256" key="7">
    <source>
        <dbReference type="ARBA" id="ARBA00023180"/>
    </source>
</evidence>
<sequence length="362" mass="40339">MRNSAVLYLLLMLGFFTKDVRLTSVVQTHQTVMAAVGEEAHFSCQLMDSKDVLQVTWQKILTEGEKNMAKYNKHYGQLVNSDFRDKVKFKDVGLKNCSIVIRNITEQDEGCYLCLFDCYPDGALTGRTCLQLYELHEPIPHVRESNSPEESVVSCSVTGRPAPTVTLTVSQQHLNLSHYNTVTVNNTNATVTVTTTAVLSGFRGDSIQVGCAVRVLSGPQKEVFVMIPEVKATSADGNRSVSLTVFVIFGSSLVVIVLFFIRTRTTLNNQENIQVKAEEEQSTPLDTEGNDQTISEEGTRTPANCQDNNLRKGTSPQQKESWSQAGEQSNEETPMKNENRHKNNNNTATQKRLNFDQCDTKD</sequence>
<feature type="transmembrane region" description="Helical" evidence="10">
    <location>
        <begin position="241"/>
        <end position="261"/>
    </location>
</feature>
<keyword evidence="3 11" id="KW-0732">Signal</keyword>
<feature type="region of interest" description="Disordered" evidence="9">
    <location>
        <begin position="275"/>
        <end position="362"/>
    </location>
</feature>
<evidence type="ECO:0000256" key="9">
    <source>
        <dbReference type="SAM" id="MobiDB-lite"/>
    </source>
</evidence>
<dbReference type="Pfam" id="PF07686">
    <property type="entry name" value="V-set"/>
    <property type="match status" value="1"/>
</dbReference>
<dbReference type="InterPro" id="IPR013783">
    <property type="entry name" value="Ig-like_fold"/>
</dbReference>
<evidence type="ECO:0000256" key="3">
    <source>
        <dbReference type="ARBA" id="ARBA00022729"/>
    </source>
</evidence>
<dbReference type="AlphaFoldDB" id="A0A3Q1J799"/>
<dbReference type="InterPro" id="IPR003599">
    <property type="entry name" value="Ig_sub"/>
</dbReference>
<keyword evidence="5 10" id="KW-0472">Membrane</keyword>